<sequence>MNDLLDTPDEVHRRVHDDRTGDAATTRPVVASAVAEFSLQQLTVLPEDR</sequence>
<evidence type="ECO:0000256" key="1">
    <source>
        <dbReference type="SAM" id="MobiDB-lite"/>
    </source>
</evidence>
<evidence type="ECO:0000313" key="2">
    <source>
        <dbReference type="EMBL" id="OSY38151.1"/>
    </source>
</evidence>
<reference evidence="2 3" key="1">
    <citation type="submission" date="2016-09" db="EMBL/GenBank/DDBJ databases">
        <title>Pseudonocardia autotrophica DSM535, a candidate organism with high potential of specific P450 cytochromes.</title>
        <authorList>
            <person name="Grumaz C."/>
            <person name="Vainshtein Y."/>
            <person name="Kirstahler P."/>
            <person name="Sohn K."/>
        </authorList>
    </citation>
    <scope>NUCLEOTIDE SEQUENCE [LARGE SCALE GENOMIC DNA]</scope>
    <source>
        <strain evidence="2 3">DSM 535</strain>
    </source>
</reference>
<evidence type="ECO:0000313" key="3">
    <source>
        <dbReference type="Proteomes" id="UP000194360"/>
    </source>
</evidence>
<accession>A0A1Y2MSP5</accession>
<dbReference type="AlphaFoldDB" id="A0A1Y2MSP5"/>
<comment type="caution">
    <text evidence="2">The sequence shown here is derived from an EMBL/GenBank/DDBJ whole genome shotgun (WGS) entry which is preliminary data.</text>
</comment>
<keyword evidence="3" id="KW-1185">Reference proteome</keyword>
<feature type="compositionally biased region" description="Basic and acidic residues" evidence="1">
    <location>
        <begin position="9"/>
        <end position="21"/>
    </location>
</feature>
<feature type="region of interest" description="Disordered" evidence="1">
    <location>
        <begin position="1"/>
        <end position="24"/>
    </location>
</feature>
<organism evidence="2 3">
    <name type="scientific">Pseudonocardia autotrophica</name>
    <name type="common">Amycolata autotrophica</name>
    <name type="synonym">Nocardia autotrophica</name>
    <dbReference type="NCBI Taxonomy" id="2074"/>
    <lineage>
        <taxon>Bacteria</taxon>
        <taxon>Bacillati</taxon>
        <taxon>Actinomycetota</taxon>
        <taxon>Actinomycetes</taxon>
        <taxon>Pseudonocardiales</taxon>
        <taxon>Pseudonocardiaceae</taxon>
        <taxon>Pseudonocardia</taxon>
    </lineage>
</organism>
<dbReference type="Proteomes" id="UP000194360">
    <property type="component" value="Unassembled WGS sequence"/>
</dbReference>
<dbReference type="RefSeq" id="WP_158092238.1">
    <property type="nucleotide sequence ID" value="NZ_AP018920.1"/>
</dbReference>
<proteinExistence type="predicted"/>
<gene>
    <name evidence="2" type="ORF">BG845_04324</name>
</gene>
<protein>
    <submittedName>
        <fullName evidence="2">Uncharacterized protein</fullName>
    </submittedName>
</protein>
<dbReference type="EMBL" id="MIGB01000025">
    <property type="protein sequence ID" value="OSY38151.1"/>
    <property type="molecule type" value="Genomic_DNA"/>
</dbReference>
<name>A0A1Y2MSP5_PSEAH</name>